<gene>
    <name evidence="1" type="ORF">ACFFSA_50585</name>
</gene>
<dbReference type="EMBL" id="JBHMBW010000104">
    <property type="protein sequence ID" value="MFB9631359.1"/>
    <property type="molecule type" value="Genomic_DNA"/>
</dbReference>
<organism evidence="1 2">
    <name type="scientific">Nonomuraea helvata</name>
    <dbReference type="NCBI Taxonomy" id="37484"/>
    <lineage>
        <taxon>Bacteria</taxon>
        <taxon>Bacillati</taxon>
        <taxon>Actinomycetota</taxon>
        <taxon>Actinomycetes</taxon>
        <taxon>Streptosporangiales</taxon>
        <taxon>Streptosporangiaceae</taxon>
        <taxon>Nonomuraea</taxon>
    </lineage>
</organism>
<reference evidence="1 2" key="1">
    <citation type="submission" date="2024-09" db="EMBL/GenBank/DDBJ databases">
        <authorList>
            <person name="Sun Q."/>
            <person name="Mori K."/>
        </authorList>
    </citation>
    <scope>NUCLEOTIDE SEQUENCE [LARGE SCALE GENOMIC DNA]</scope>
    <source>
        <strain evidence="1 2">JCM 3143</strain>
    </source>
</reference>
<accession>A0ABV5SK21</accession>
<protein>
    <submittedName>
        <fullName evidence="1">LamG-like jellyroll fold domain-containing protein</fullName>
    </submittedName>
</protein>
<dbReference type="SUPFAM" id="SSF49899">
    <property type="entry name" value="Concanavalin A-like lectins/glucanases"/>
    <property type="match status" value="1"/>
</dbReference>
<dbReference type="Proteomes" id="UP001589532">
    <property type="component" value="Unassembled WGS sequence"/>
</dbReference>
<dbReference type="InterPro" id="IPR013320">
    <property type="entry name" value="ConA-like_dom_sf"/>
</dbReference>
<comment type="caution">
    <text evidence="1">The sequence shown here is derived from an EMBL/GenBank/DDBJ whole genome shotgun (WGS) entry which is preliminary data.</text>
</comment>
<sequence length="412" mass="41883">MSVRFDVDGESYTRVTGLAGVASWTVTCWARLAVNRGTTTVLWQIDNGTGTSRLRCNAWDGAALTYQTDDGGWFGLAGQTMTVGTWYYIGISADANPGLVRVRVRAAGSATWGGGNPAQANVTISANTLRLGDGQAANEFLNGSLAAVKVWNAPLTLEELELESWTYMPQRTTGIRGWYPFTRVETVDYSGQSQVLTGGSGATLEDGPPIPWQRGRRRIVVSAASPGIAGQVAGSLPPLGGAAAGAARVSGQAASALPSMSAAVQSSVEVSGDVDGALPAFSAAVDGFTHSPGQLAGTLPALSAVAEGLIPLPGELVGTLPPLGAAAEGEVLFGAVDATLSPFNAALAGAAVVEGAADAALPGFSSEMAADVIYDVTVDTPGPDQGWSALPPARPIDTSGVARGWVAGRPTT</sequence>
<name>A0ABV5SK21_9ACTN</name>
<dbReference type="Pfam" id="PF13385">
    <property type="entry name" value="Laminin_G_3"/>
    <property type="match status" value="1"/>
</dbReference>
<dbReference type="Gene3D" id="2.60.120.200">
    <property type="match status" value="1"/>
</dbReference>
<keyword evidence="2" id="KW-1185">Reference proteome</keyword>
<evidence type="ECO:0000313" key="2">
    <source>
        <dbReference type="Proteomes" id="UP001589532"/>
    </source>
</evidence>
<dbReference type="RefSeq" id="WP_344999981.1">
    <property type="nucleotide sequence ID" value="NZ_BAAAXV010000009.1"/>
</dbReference>
<evidence type="ECO:0000313" key="1">
    <source>
        <dbReference type="EMBL" id="MFB9631359.1"/>
    </source>
</evidence>
<proteinExistence type="predicted"/>